<dbReference type="Proteomes" id="UP000885986">
    <property type="component" value="Unassembled WGS sequence"/>
</dbReference>
<feature type="transmembrane region" description="Helical" evidence="8">
    <location>
        <begin position="237"/>
        <end position="255"/>
    </location>
</feature>
<evidence type="ECO:0000256" key="6">
    <source>
        <dbReference type="ARBA" id="ARBA00022989"/>
    </source>
</evidence>
<dbReference type="InterPro" id="IPR000060">
    <property type="entry name" value="BCCT_transptr"/>
</dbReference>
<evidence type="ECO:0000256" key="1">
    <source>
        <dbReference type="ARBA" id="ARBA00004651"/>
    </source>
</evidence>
<dbReference type="EMBL" id="DSDS01000116">
    <property type="protein sequence ID" value="HET98064.1"/>
    <property type="molecule type" value="Genomic_DNA"/>
</dbReference>
<keyword evidence="5 8" id="KW-0812">Transmembrane</keyword>
<feature type="transmembrane region" description="Helical" evidence="8">
    <location>
        <begin position="452"/>
        <end position="473"/>
    </location>
</feature>
<dbReference type="PROSITE" id="PS01303">
    <property type="entry name" value="BCCT"/>
    <property type="match status" value="1"/>
</dbReference>
<name>A0A7C2THU9_9BACT</name>
<feature type="transmembrane region" description="Helical" evidence="8">
    <location>
        <begin position="317"/>
        <end position="339"/>
    </location>
</feature>
<dbReference type="PANTHER" id="PTHR30047">
    <property type="entry name" value="HIGH-AFFINITY CHOLINE TRANSPORT PROTEIN-RELATED"/>
    <property type="match status" value="1"/>
</dbReference>
<feature type="transmembrane region" description="Helical" evidence="8">
    <location>
        <begin position="57"/>
        <end position="77"/>
    </location>
</feature>
<feature type="transmembrane region" description="Helical" evidence="8">
    <location>
        <begin position="351"/>
        <end position="369"/>
    </location>
</feature>
<feature type="transmembrane region" description="Helical" evidence="8">
    <location>
        <begin position="150"/>
        <end position="168"/>
    </location>
</feature>
<proteinExistence type="inferred from homology"/>
<organism evidence="9">
    <name type="scientific">Desulfurivibrio alkaliphilus</name>
    <dbReference type="NCBI Taxonomy" id="427923"/>
    <lineage>
        <taxon>Bacteria</taxon>
        <taxon>Pseudomonadati</taxon>
        <taxon>Thermodesulfobacteriota</taxon>
        <taxon>Desulfobulbia</taxon>
        <taxon>Desulfobulbales</taxon>
        <taxon>Desulfobulbaceae</taxon>
        <taxon>Desulfurivibrio</taxon>
    </lineage>
</organism>
<dbReference type="GO" id="GO:0022857">
    <property type="term" value="F:transmembrane transporter activity"/>
    <property type="evidence" value="ECO:0007669"/>
    <property type="project" value="InterPro"/>
</dbReference>
<reference evidence="9" key="1">
    <citation type="journal article" date="2020" name="mSystems">
        <title>Genome- and Community-Level Interaction Insights into Carbon Utilization and Element Cycling Functions of Hydrothermarchaeota in Hydrothermal Sediment.</title>
        <authorList>
            <person name="Zhou Z."/>
            <person name="Liu Y."/>
            <person name="Xu W."/>
            <person name="Pan J."/>
            <person name="Luo Z.H."/>
            <person name="Li M."/>
        </authorList>
    </citation>
    <scope>NUCLEOTIDE SEQUENCE [LARGE SCALE GENOMIC DNA]</scope>
    <source>
        <strain evidence="9">SpSt-1224</strain>
    </source>
</reference>
<gene>
    <name evidence="9" type="ORF">ENN98_05135</name>
</gene>
<dbReference type="InterPro" id="IPR018093">
    <property type="entry name" value="BCCT_CS"/>
</dbReference>
<comment type="subcellular location">
    <subcellularLocation>
        <location evidence="1">Cell membrane</location>
        <topology evidence="1">Multi-pass membrane protein</topology>
    </subcellularLocation>
</comment>
<comment type="caution">
    <text evidence="9">The sequence shown here is derived from an EMBL/GenBank/DDBJ whole genome shotgun (WGS) entry which is preliminary data.</text>
</comment>
<feature type="transmembrane region" description="Helical" evidence="8">
    <location>
        <begin position="19"/>
        <end position="37"/>
    </location>
</feature>
<dbReference type="GO" id="GO:0005886">
    <property type="term" value="C:plasma membrane"/>
    <property type="evidence" value="ECO:0007669"/>
    <property type="project" value="UniProtKB-SubCell"/>
</dbReference>
<evidence type="ECO:0000256" key="8">
    <source>
        <dbReference type="SAM" id="Phobius"/>
    </source>
</evidence>
<evidence type="ECO:0000256" key="5">
    <source>
        <dbReference type="ARBA" id="ARBA00022692"/>
    </source>
</evidence>
<dbReference type="AlphaFoldDB" id="A0A7C2THU9"/>
<feature type="transmembrane region" description="Helical" evidence="8">
    <location>
        <begin position="267"/>
        <end position="287"/>
    </location>
</feature>
<sequence length="664" mass="73054">MAAQQQTAGPVRIRINPPVFIISALLTVVFVAFTAVVPETAGTIFSATQSWIVQSAGWFYVLAVAGFLVFVIGLAVSGFGRIKLGSDHSEPDYSYSSWFAMLFSAGMGIGLMFFGVAEPVMHYVSPPVGDPESAEAARQAMRITFFHWGIHAWAIYAVVALSLAYFAFRQGLPLTIRSSLYPLIGERIHGPIGHAVDIFAVLGTIFGVATSLGLGVVQINSGLHYLFGVPATPGVQVVLIAVITSFATISVVLGLDGGIRRISELNVALAAGLLAFVLFTGPTIFLLQTLVQNTGMYISSLFEMTFNLYAYEPTDWIGGWTLFYWGWWIAWAPFVGMFIARVSKGRTIREFVVGVLLVPVGFTFMWMTFFGDTALNMIMVQGIAALAEAVAADTSVALFQFFEHLPLSGLTALLATILVMTFFVTSSDSGSLVVDILTSGGHTDASPVWQRIFWAVAEGIVAAVLLLAGGLAALQTATIASALPFTAVMILMCWGLLRALRIEAVKRVSLREARVLPRGPHAALNWRRRLQVLVHNPKRREVLDFLDKTVKPALVEVADELKQQQIEARVEQGEDGRVWLEVVQHGDEIDFFYSVRPRPYEPPALVMRDTRSDRVDALKYYRAEVHLREGGQDYDIMGWSKDYVISDVLEQYERHIHFLLSNRS</sequence>
<feature type="transmembrane region" description="Helical" evidence="8">
    <location>
        <begin position="98"/>
        <end position="117"/>
    </location>
</feature>
<dbReference type="NCBIfam" id="NF007399">
    <property type="entry name" value="PRK09928.1"/>
    <property type="match status" value="1"/>
</dbReference>
<dbReference type="PANTHER" id="PTHR30047:SF7">
    <property type="entry name" value="HIGH-AFFINITY CHOLINE TRANSPORT PROTEIN"/>
    <property type="match status" value="1"/>
</dbReference>
<dbReference type="NCBIfam" id="TIGR00842">
    <property type="entry name" value="bcct"/>
    <property type="match status" value="1"/>
</dbReference>
<evidence type="ECO:0000256" key="2">
    <source>
        <dbReference type="ARBA" id="ARBA00005658"/>
    </source>
</evidence>
<accession>A0A7C2THU9</accession>
<keyword evidence="3" id="KW-0813">Transport</keyword>
<comment type="similarity">
    <text evidence="2">Belongs to the BCCT transporter (TC 2.A.15) family.</text>
</comment>
<keyword evidence="7 8" id="KW-0472">Membrane</keyword>
<evidence type="ECO:0000256" key="7">
    <source>
        <dbReference type="ARBA" id="ARBA00023136"/>
    </source>
</evidence>
<keyword evidence="6 8" id="KW-1133">Transmembrane helix</keyword>
<protein>
    <submittedName>
        <fullName evidence="9">BCCT family transporter</fullName>
    </submittedName>
</protein>
<keyword evidence="4" id="KW-1003">Cell membrane</keyword>
<dbReference type="Pfam" id="PF02028">
    <property type="entry name" value="BCCT"/>
    <property type="match status" value="1"/>
</dbReference>
<feature type="transmembrane region" description="Helical" evidence="8">
    <location>
        <begin position="479"/>
        <end position="497"/>
    </location>
</feature>
<evidence type="ECO:0000313" key="9">
    <source>
        <dbReference type="EMBL" id="HET98064.1"/>
    </source>
</evidence>
<feature type="transmembrane region" description="Helical" evidence="8">
    <location>
        <begin position="195"/>
        <end position="217"/>
    </location>
</feature>
<feature type="transmembrane region" description="Helical" evidence="8">
    <location>
        <begin position="405"/>
        <end position="424"/>
    </location>
</feature>
<evidence type="ECO:0000256" key="4">
    <source>
        <dbReference type="ARBA" id="ARBA00022475"/>
    </source>
</evidence>
<evidence type="ECO:0000256" key="3">
    <source>
        <dbReference type="ARBA" id="ARBA00022448"/>
    </source>
</evidence>